<dbReference type="EMBL" id="CAXJRC010000043">
    <property type="protein sequence ID" value="CAL2108135.1"/>
    <property type="molecule type" value="Genomic_DNA"/>
</dbReference>
<organism evidence="4 5">
    <name type="scientific">Tenacibaculum vairaonense</name>
    <dbReference type="NCBI Taxonomy" id="3137860"/>
    <lineage>
        <taxon>Bacteria</taxon>
        <taxon>Pseudomonadati</taxon>
        <taxon>Bacteroidota</taxon>
        <taxon>Flavobacteriia</taxon>
        <taxon>Flavobacteriales</taxon>
        <taxon>Flavobacteriaceae</taxon>
        <taxon>Tenacibaculum</taxon>
    </lineage>
</organism>
<name>A0ABP1FCP6_9FLAO</name>
<evidence type="ECO:0000259" key="3">
    <source>
        <dbReference type="Pfam" id="PF05170"/>
    </source>
</evidence>
<evidence type="ECO:0000256" key="2">
    <source>
        <dbReference type="SAM" id="Phobius"/>
    </source>
</evidence>
<keyword evidence="2" id="KW-1133">Transmembrane helix</keyword>
<dbReference type="PANTHER" id="PTHR30441">
    <property type="entry name" value="DUF748 DOMAIN-CONTAINING PROTEIN"/>
    <property type="match status" value="1"/>
</dbReference>
<feature type="compositionally biased region" description="Low complexity" evidence="1">
    <location>
        <begin position="839"/>
        <end position="852"/>
    </location>
</feature>
<sequence length="874" mass="95838">MKKVYKIVIGIVVSLFILLISIPLLFQDKIVGLIKETINNNVNAQVDFSDSNLSLLRNFPNAAVQLSNVSVINYEPFKGDTLLYAEAIVLKLRLTELFKNSSDQLNIKSFQVDNALVNVLTNKNGKANYDIAKPSDTSKQETETSNDAPSSFGLSIQEYGITNTTINYNDEKSKMSLLLSDFNHSGSGDFSQSNSELKTNTSTHVSFIMDSTAYAKNQKVSLDAVLGMDLVNKKFSFLKNEAKLNNLPLVFDGFVQVNENNQEVHINFKTPSSDFKNFLGLIPEVYAKNISNVKTSGNFSVAGKVDGIIDDKHIPKLDIAINAENASFKYPDLPKSVRNININSQIKNTTGKVENTFVTIDKLSFKIDEDTFSGKGNVHNLTTNPNVNATINGTLNLANINKAYPVDLENELQGVLKANLHTQFDVDAIKTNKVNRIKNKGTVGISDFVFSSKDVVNAIEIKDANINFDPKVISLTKFDAKTGKSDLNATGKINNLLGFLLSDKKLQGTFNVTSNNFYVSDFMEKKPESTTKKENSEEDTPTKTGEESLKIPAFLDCKVLADAKTVYYDNLTLKNVRGVLWLKDEKATLQDVNAGIFNGQISLNGEVNTQKTTPTFAIKLGMKSFDIAQSFTSMDLLQSLSPIAGAMDGKLNSEIDLSGSLNKDFTPKMNSISGDALAQLLSTKINPEKTKALSLLNNKLSFVDLTKLDLSDIKTHLSFNDGKVNVKPFNLKYKDIGIKVGGSHGFDQSMNYNVTFDVPAKYLGSEVSGLLAKLNDNQQNVTVPVSANITGNMTSPSIQTDLSSSVSKLTQKLVQQQKDNLVKNTLGSLLGGSKKDTTKTSANNNTKNNTVKKVTDVLGGLFGKKKKKEEKKKQ</sequence>
<reference evidence="4 5" key="1">
    <citation type="submission" date="2024-05" db="EMBL/GenBank/DDBJ databases">
        <authorList>
            <person name="Duchaud E."/>
        </authorList>
    </citation>
    <scope>NUCLEOTIDE SEQUENCE [LARGE SCALE GENOMIC DNA]</scope>
    <source>
        <strain evidence="4">Ena-SAMPLE-TAB-13-05-2024-13:56:06:370-140305</strain>
    </source>
</reference>
<feature type="region of interest" description="Disordered" evidence="1">
    <location>
        <begin position="825"/>
        <end position="855"/>
    </location>
</feature>
<keyword evidence="5" id="KW-1185">Reference proteome</keyword>
<feature type="transmembrane region" description="Helical" evidence="2">
    <location>
        <begin position="7"/>
        <end position="26"/>
    </location>
</feature>
<dbReference type="PANTHER" id="PTHR30441:SF8">
    <property type="entry name" value="DUF748 DOMAIN-CONTAINING PROTEIN"/>
    <property type="match status" value="1"/>
</dbReference>
<dbReference type="InterPro" id="IPR007844">
    <property type="entry name" value="AsmA"/>
</dbReference>
<dbReference type="RefSeq" id="WP_348739684.1">
    <property type="nucleotide sequence ID" value="NZ_CAXJRC010000043.1"/>
</dbReference>
<protein>
    <submittedName>
        <fullName evidence="4">AsmA-like C-terminal region</fullName>
    </submittedName>
</protein>
<dbReference type="Proteomes" id="UP001497602">
    <property type="component" value="Unassembled WGS sequence"/>
</dbReference>
<feature type="domain" description="AsmA" evidence="3">
    <location>
        <begin position="1"/>
        <end position="662"/>
    </location>
</feature>
<keyword evidence="2" id="KW-0812">Transmembrane</keyword>
<accession>A0ABP1FCP6</accession>
<keyword evidence="2" id="KW-0472">Membrane</keyword>
<comment type="caution">
    <text evidence="4">The sequence shown here is derived from an EMBL/GenBank/DDBJ whole genome shotgun (WGS) entry which is preliminary data.</text>
</comment>
<dbReference type="InterPro" id="IPR052894">
    <property type="entry name" value="AsmA-related"/>
</dbReference>
<feature type="region of interest" description="Disordered" evidence="1">
    <location>
        <begin position="128"/>
        <end position="151"/>
    </location>
</feature>
<dbReference type="Pfam" id="PF05170">
    <property type="entry name" value="AsmA"/>
    <property type="match status" value="1"/>
</dbReference>
<evidence type="ECO:0000256" key="1">
    <source>
        <dbReference type="SAM" id="MobiDB-lite"/>
    </source>
</evidence>
<evidence type="ECO:0000313" key="5">
    <source>
        <dbReference type="Proteomes" id="UP001497602"/>
    </source>
</evidence>
<gene>
    <name evidence="4" type="ORF">T190115A13A_60130</name>
</gene>
<proteinExistence type="predicted"/>
<evidence type="ECO:0000313" key="4">
    <source>
        <dbReference type="EMBL" id="CAL2108135.1"/>
    </source>
</evidence>